<dbReference type="PANTHER" id="PTHR44102:SF3">
    <property type="entry name" value="PROTEIN MPCBP, PUTATIVE, EXPRESSED-RELATED"/>
    <property type="match status" value="1"/>
</dbReference>
<dbReference type="AlphaFoldDB" id="A0A0A9B1M5"/>
<dbReference type="InterPro" id="IPR043376">
    <property type="entry name" value="NPG1-like"/>
</dbReference>
<accession>A0A0A9B1M5</accession>
<sequence length="68" mass="7769">MFQNGPPDIEQKLQEIVNKSVELLPEAWKQAGSYDETLASYRRALLSPWNLNDECQYRLEPSQLGTAS</sequence>
<dbReference type="EMBL" id="GBRH01244683">
    <property type="protein sequence ID" value="JAD53212.1"/>
    <property type="molecule type" value="Transcribed_RNA"/>
</dbReference>
<proteinExistence type="predicted"/>
<dbReference type="PANTHER" id="PTHR44102">
    <property type="entry name" value="PROTEIN NPG1"/>
    <property type="match status" value="1"/>
</dbReference>
<organism evidence="1">
    <name type="scientific">Arundo donax</name>
    <name type="common">Giant reed</name>
    <name type="synonym">Donax arundinaceus</name>
    <dbReference type="NCBI Taxonomy" id="35708"/>
    <lineage>
        <taxon>Eukaryota</taxon>
        <taxon>Viridiplantae</taxon>
        <taxon>Streptophyta</taxon>
        <taxon>Embryophyta</taxon>
        <taxon>Tracheophyta</taxon>
        <taxon>Spermatophyta</taxon>
        <taxon>Magnoliopsida</taxon>
        <taxon>Liliopsida</taxon>
        <taxon>Poales</taxon>
        <taxon>Poaceae</taxon>
        <taxon>PACMAD clade</taxon>
        <taxon>Arundinoideae</taxon>
        <taxon>Arundineae</taxon>
        <taxon>Arundo</taxon>
    </lineage>
</organism>
<protein>
    <submittedName>
        <fullName evidence="1">Uncharacterized protein</fullName>
    </submittedName>
</protein>
<evidence type="ECO:0000313" key="1">
    <source>
        <dbReference type="EMBL" id="JAD53212.1"/>
    </source>
</evidence>
<reference evidence="1" key="2">
    <citation type="journal article" date="2015" name="Data Brief">
        <title>Shoot transcriptome of the giant reed, Arundo donax.</title>
        <authorList>
            <person name="Barrero R.A."/>
            <person name="Guerrero F.D."/>
            <person name="Moolhuijzen P."/>
            <person name="Goolsby J.A."/>
            <person name="Tidwell J."/>
            <person name="Bellgard S.E."/>
            <person name="Bellgard M.I."/>
        </authorList>
    </citation>
    <scope>NUCLEOTIDE SEQUENCE</scope>
    <source>
        <tissue evidence="1">Shoot tissue taken approximately 20 cm above the soil surface</tissue>
    </source>
</reference>
<reference evidence="1" key="1">
    <citation type="submission" date="2014-09" db="EMBL/GenBank/DDBJ databases">
        <authorList>
            <person name="Magalhaes I.L.F."/>
            <person name="Oliveira U."/>
            <person name="Santos F.R."/>
            <person name="Vidigal T.H.D.A."/>
            <person name="Brescovit A.D."/>
            <person name="Santos A.J."/>
        </authorList>
    </citation>
    <scope>NUCLEOTIDE SEQUENCE</scope>
    <source>
        <tissue evidence="1">Shoot tissue taken approximately 20 cm above the soil surface</tissue>
    </source>
</reference>
<name>A0A0A9B1M5_ARUDO</name>